<dbReference type="SUPFAM" id="SSF141371">
    <property type="entry name" value="PilZ domain-like"/>
    <property type="match status" value="2"/>
</dbReference>
<evidence type="ECO:0000256" key="2">
    <source>
        <dbReference type="ARBA" id="ARBA00022741"/>
    </source>
</evidence>
<feature type="domain" description="Type III secretion system flagellar brake protein YcgR PilZN" evidence="5">
    <location>
        <begin position="5"/>
        <end position="87"/>
    </location>
</feature>
<gene>
    <name evidence="6" type="ORF">AYR66_22790</name>
</gene>
<proteinExistence type="predicted"/>
<feature type="domain" description="PilZ" evidence="4">
    <location>
        <begin position="95"/>
        <end position="208"/>
    </location>
</feature>
<evidence type="ECO:0000259" key="5">
    <source>
        <dbReference type="Pfam" id="PF12945"/>
    </source>
</evidence>
<evidence type="ECO:0000313" key="7">
    <source>
        <dbReference type="Proteomes" id="UP000197535"/>
    </source>
</evidence>
<sequence length="216" mass="23765">MKLPVGVRLQLILGRPGQASYFSSLIGYVAGEYLLVKIPVENGLTVPMQEGERVTVRVFSGVSVYTFSCTIESVLLAPRFYMHLSFPQEIESTPLRQAPRVKVNLQAEVRARVDNAQPAAATLTDLSISGAFIASGSELGVPGDRISVSFAFRVKPTNQEVRIQADAIIRSCRQLGANGKRTEPRHGTGIHFDGMTENEQFMLQHYLYEAENTVPP</sequence>
<dbReference type="EMBL" id="LSTO01000001">
    <property type="protein sequence ID" value="OWW21898.1"/>
    <property type="molecule type" value="Genomic_DNA"/>
</dbReference>
<reference evidence="6 7" key="1">
    <citation type="submission" date="2016-02" db="EMBL/GenBank/DDBJ databases">
        <authorList>
            <person name="Wen L."/>
            <person name="He K."/>
            <person name="Yang H."/>
        </authorList>
    </citation>
    <scope>NUCLEOTIDE SEQUENCE [LARGE SCALE GENOMIC DNA]</scope>
    <source>
        <strain evidence="6 7">TSA40</strain>
    </source>
</reference>
<accession>A0A254TQ91</accession>
<name>A0A254TQ91_9BURK</name>
<dbReference type="Pfam" id="PF12945">
    <property type="entry name" value="PilZNR"/>
    <property type="match status" value="1"/>
</dbReference>
<dbReference type="InterPro" id="IPR009875">
    <property type="entry name" value="PilZ_domain"/>
</dbReference>
<dbReference type="Gene3D" id="2.30.110.10">
    <property type="entry name" value="Electron Transport, Fmn-binding Protein, Chain A"/>
    <property type="match status" value="1"/>
</dbReference>
<dbReference type="Pfam" id="PF07238">
    <property type="entry name" value="PilZ"/>
    <property type="match status" value="1"/>
</dbReference>
<dbReference type="InterPro" id="IPR012349">
    <property type="entry name" value="Split_barrel_FMN-bd"/>
</dbReference>
<keyword evidence="3" id="KW-0975">Bacterial flagellum</keyword>
<comment type="caution">
    <text evidence="6">The sequence shown here is derived from an EMBL/GenBank/DDBJ whole genome shotgun (WGS) entry which is preliminary data.</text>
</comment>
<dbReference type="InterPro" id="IPR009926">
    <property type="entry name" value="T3SS_YcgR_PilZN"/>
</dbReference>
<evidence type="ECO:0000256" key="3">
    <source>
        <dbReference type="ARBA" id="ARBA00023143"/>
    </source>
</evidence>
<evidence type="ECO:0000259" key="4">
    <source>
        <dbReference type="Pfam" id="PF07238"/>
    </source>
</evidence>
<dbReference type="Proteomes" id="UP000197535">
    <property type="component" value="Unassembled WGS sequence"/>
</dbReference>
<evidence type="ECO:0008006" key="8">
    <source>
        <dbReference type="Google" id="ProtNLM"/>
    </source>
</evidence>
<protein>
    <recommendedName>
        <fullName evidence="8">Flagellar brake protein</fullName>
    </recommendedName>
</protein>
<dbReference type="AlphaFoldDB" id="A0A254TQ91"/>
<evidence type="ECO:0000256" key="1">
    <source>
        <dbReference type="ARBA" id="ARBA00022636"/>
    </source>
</evidence>
<evidence type="ECO:0000313" key="6">
    <source>
        <dbReference type="EMBL" id="OWW21898.1"/>
    </source>
</evidence>
<keyword evidence="2" id="KW-0547">Nucleotide-binding</keyword>
<dbReference type="Gene3D" id="2.40.10.220">
    <property type="entry name" value="predicted glycosyltransferase like domains"/>
    <property type="match status" value="1"/>
</dbReference>
<keyword evidence="7" id="KW-1185">Reference proteome</keyword>
<organism evidence="6 7">
    <name type="scientific">Noviherbaspirillum denitrificans</name>
    <dbReference type="NCBI Taxonomy" id="1968433"/>
    <lineage>
        <taxon>Bacteria</taxon>
        <taxon>Pseudomonadati</taxon>
        <taxon>Pseudomonadota</taxon>
        <taxon>Betaproteobacteria</taxon>
        <taxon>Burkholderiales</taxon>
        <taxon>Oxalobacteraceae</taxon>
        <taxon>Noviherbaspirillum</taxon>
    </lineage>
</organism>
<dbReference type="GO" id="GO:0035438">
    <property type="term" value="F:cyclic-di-GMP binding"/>
    <property type="evidence" value="ECO:0007669"/>
    <property type="project" value="InterPro"/>
</dbReference>
<keyword evidence="1" id="KW-0973">c-di-GMP</keyword>